<evidence type="ECO:0000256" key="6">
    <source>
        <dbReference type="ARBA" id="ARBA00023121"/>
    </source>
</evidence>
<evidence type="ECO:0000256" key="3">
    <source>
        <dbReference type="ARBA" id="ARBA00022705"/>
    </source>
</evidence>
<dbReference type="HAMAP" id="MF_00377">
    <property type="entry name" value="DnaA_bact"/>
    <property type="match status" value="1"/>
</dbReference>
<dbReference type="InterPro" id="IPR001957">
    <property type="entry name" value="Chromosome_initiator_DnaA"/>
</dbReference>
<evidence type="ECO:0000256" key="11">
    <source>
        <dbReference type="RuleBase" id="RU004227"/>
    </source>
</evidence>
<dbReference type="CDD" id="cd00009">
    <property type="entry name" value="AAA"/>
    <property type="match status" value="1"/>
</dbReference>
<comment type="caution">
    <text evidence="14">The sequence shown here is derived from an EMBL/GenBank/DDBJ whole genome shotgun (WGS) entry which is preliminary data.</text>
</comment>
<dbReference type="CDD" id="cd06571">
    <property type="entry name" value="Bac_DnaA_C"/>
    <property type="match status" value="1"/>
</dbReference>
<evidence type="ECO:0000256" key="7">
    <source>
        <dbReference type="ARBA" id="ARBA00023125"/>
    </source>
</evidence>
<dbReference type="SMART" id="SM00760">
    <property type="entry name" value="Bac_DnaA_C"/>
    <property type="match status" value="1"/>
</dbReference>
<gene>
    <name evidence="8 14" type="primary">dnaA</name>
    <name evidence="14" type="ORF">WKV44_01600</name>
</gene>
<dbReference type="Pfam" id="PF00308">
    <property type="entry name" value="Bac_DnaA"/>
    <property type="match status" value="1"/>
</dbReference>
<feature type="binding site" evidence="8">
    <location>
        <position position="160"/>
    </location>
    <ligand>
        <name>ATP</name>
        <dbReference type="ChEBI" id="CHEBI:30616"/>
    </ligand>
</feature>
<dbReference type="PANTHER" id="PTHR30050:SF2">
    <property type="entry name" value="CHROMOSOMAL REPLICATION INITIATOR PROTEIN DNAA"/>
    <property type="match status" value="1"/>
</dbReference>
<dbReference type="InterPro" id="IPR013317">
    <property type="entry name" value="DnaA_dom"/>
</dbReference>
<dbReference type="InterPro" id="IPR020591">
    <property type="entry name" value="Chromosome_initiator_DnaA-like"/>
</dbReference>
<dbReference type="InterPro" id="IPR013159">
    <property type="entry name" value="DnaA_C"/>
</dbReference>
<sequence length="452" mass="52577">MADTDYSYDYKIIWDAVTSKIKDPNEDLISTEEYNLWFSQLEYHTGKENTIILSVPSAFIKDQIIQRYKKIIETEIEKILGKKLSLDFEIRQKNKEEKIEEKIIKLPERRRTLLKKDYTFDNFVIGENNAFAANACIAIANNPGKSYNPCLIYGGVGLGKTHLLQSIGNKVHDTFEDYKIVYVTAENFTNEFIQAIQNRETEKFKRKYRTVDVLLIDDIHFFVNKTETQEELFHTFNALYDSEKQMVFTCDRPVSELKNISDRLRSRFERGLNVDLQPPSFETRCAILKRKVIQRGKQVSDEVINIIAEKITTNVRDLEAALIKVIAYSELVKKQVTKEIAESLLSDMSKNVSDKKNITIETIQEKVANYFNIKQNDLRNKKRTRTISFPRQIAMYISRELTEFSTTEIGEAFGGRDHTTVMYAIQKIESKMKTDPTLHKITEHLIKEIKGE</sequence>
<dbReference type="EMBL" id="JBCHKQ010000001">
    <property type="protein sequence ID" value="MEM5947228.1"/>
    <property type="molecule type" value="Genomic_DNA"/>
</dbReference>
<comment type="subunit">
    <text evidence="8">Oligomerizes as a right-handed, spiral filament on DNA at oriC.</text>
</comment>
<dbReference type="InterPro" id="IPR018312">
    <property type="entry name" value="Chromosome_initiator_DnaA_CS"/>
</dbReference>
<evidence type="ECO:0000313" key="14">
    <source>
        <dbReference type="EMBL" id="MEM5947228.1"/>
    </source>
</evidence>
<protein>
    <recommendedName>
        <fullName evidence="8 9">Chromosomal replication initiator protein DnaA</fullName>
    </recommendedName>
</protein>
<dbReference type="PROSITE" id="PS01008">
    <property type="entry name" value="DNAA"/>
    <property type="match status" value="1"/>
</dbReference>
<reference evidence="14 15" key="1">
    <citation type="submission" date="2024-03" db="EMBL/GenBank/DDBJ databases">
        <title>Ignisphaera cupida sp. nov., a hyperthermophilic hydrolytic archaeon from a hot spring of Kamchatka, and proposal of Ignisphaeraceae fam. nov.</title>
        <authorList>
            <person name="Podosokorskaya O.A."/>
            <person name="Elcheninov A.G."/>
            <person name="Maltseva A.I."/>
            <person name="Zayulina K.S."/>
            <person name="Novikov A."/>
            <person name="Merkel A.Y."/>
        </authorList>
    </citation>
    <scope>NUCLEOTIDE SEQUENCE [LARGE SCALE GENOMIC DNA]</scope>
    <source>
        <strain evidence="14 15">38H-sp</strain>
    </source>
</reference>
<dbReference type="Gene3D" id="1.10.1750.10">
    <property type="match status" value="1"/>
</dbReference>
<feature type="binding site" evidence="8">
    <location>
        <position position="161"/>
    </location>
    <ligand>
        <name>ATP</name>
        <dbReference type="ChEBI" id="CHEBI:30616"/>
    </ligand>
</feature>
<evidence type="ECO:0000259" key="12">
    <source>
        <dbReference type="SMART" id="SM00382"/>
    </source>
</evidence>
<dbReference type="InterPro" id="IPR024633">
    <property type="entry name" value="DnaA_N_dom"/>
</dbReference>
<evidence type="ECO:0000259" key="13">
    <source>
        <dbReference type="SMART" id="SM00760"/>
    </source>
</evidence>
<accession>A0ABU9U989</accession>
<evidence type="ECO:0000256" key="9">
    <source>
        <dbReference type="NCBIfam" id="TIGR00362"/>
    </source>
</evidence>
<dbReference type="Proteomes" id="UP001466331">
    <property type="component" value="Unassembled WGS sequence"/>
</dbReference>
<dbReference type="PANTHER" id="PTHR30050">
    <property type="entry name" value="CHROMOSOMAL REPLICATION INITIATOR PROTEIN DNAA"/>
    <property type="match status" value="1"/>
</dbReference>
<dbReference type="SUPFAM" id="SSF52540">
    <property type="entry name" value="P-loop containing nucleoside triphosphate hydrolases"/>
    <property type="match status" value="1"/>
</dbReference>
<evidence type="ECO:0000256" key="10">
    <source>
        <dbReference type="RuleBase" id="RU000577"/>
    </source>
</evidence>
<dbReference type="Pfam" id="PF11638">
    <property type="entry name" value="DnaA_N"/>
    <property type="match status" value="1"/>
</dbReference>
<dbReference type="SUPFAM" id="SSF48295">
    <property type="entry name" value="TrpR-like"/>
    <property type="match status" value="1"/>
</dbReference>
<dbReference type="Gene3D" id="3.30.300.180">
    <property type="match status" value="1"/>
</dbReference>
<dbReference type="InterPro" id="IPR038454">
    <property type="entry name" value="DnaA_N_sf"/>
</dbReference>
<evidence type="ECO:0000256" key="5">
    <source>
        <dbReference type="ARBA" id="ARBA00022840"/>
    </source>
</evidence>
<evidence type="ECO:0000256" key="2">
    <source>
        <dbReference type="ARBA" id="ARBA00022490"/>
    </source>
</evidence>
<feature type="binding site" evidence="8">
    <location>
        <position position="159"/>
    </location>
    <ligand>
        <name>ATP</name>
        <dbReference type="ChEBI" id="CHEBI:30616"/>
    </ligand>
</feature>
<feature type="domain" description="AAA+ ATPase" evidence="12">
    <location>
        <begin position="146"/>
        <end position="278"/>
    </location>
</feature>
<dbReference type="SMART" id="SM00382">
    <property type="entry name" value="AAA"/>
    <property type="match status" value="1"/>
</dbReference>
<proteinExistence type="inferred from homology"/>
<dbReference type="PRINTS" id="PR00051">
    <property type="entry name" value="DNAA"/>
</dbReference>
<comment type="subcellular location">
    <subcellularLocation>
        <location evidence="8">Cytoplasm</location>
    </subcellularLocation>
</comment>
<comment type="domain">
    <text evidence="8">Domain I is involved in oligomerization and binding regulators, domain II is flexibile and of varying length in different bacteria, domain III forms the AAA+ region, while domain IV binds dsDNA.</text>
</comment>
<comment type="caution">
    <text evidence="8">Lacks conserved residue(s) required for the propagation of feature annotation.</text>
</comment>
<feature type="domain" description="Chromosomal replication initiator DnaA C-terminal" evidence="13">
    <location>
        <begin position="359"/>
        <end position="428"/>
    </location>
</feature>
<keyword evidence="3 8" id="KW-0235">DNA replication</keyword>
<dbReference type="Pfam" id="PF08299">
    <property type="entry name" value="Bac_DnaA_C"/>
    <property type="match status" value="1"/>
</dbReference>
<keyword evidence="6 8" id="KW-0446">Lipid-binding</keyword>
<feature type="region of interest" description="Domain III, AAA+ region" evidence="8">
    <location>
        <begin position="113"/>
        <end position="329"/>
    </location>
</feature>
<keyword evidence="15" id="KW-1185">Reference proteome</keyword>
<dbReference type="Gene3D" id="3.40.50.300">
    <property type="entry name" value="P-loop containing nucleotide triphosphate hydrolases"/>
    <property type="match status" value="1"/>
</dbReference>
<feature type="region of interest" description="Domain IV, binds dsDNA" evidence="8">
    <location>
        <begin position="330"/>
        <end position="452"/>
    </location>
</feature>
<comment type="function">
    <text evidence="8 10">Plays an essential role in the initiation and regulation of chromosomal replication. ATP-DnaA binds to the origin of replication (oriC) to initiate formation of the DNA replication initiation complex once per cell cycle. Binds the DnaA box (a 9 base pair repeat at the origin) and separates the double-stranded (ds)DNA. Forms a right-handed helical filament on oriC DNA; dsDNA binds to the exterior of the filament while single-stranded (ss)DNA is stabiized in the filament's interior. The ATP-DnaA-oriC complex binds and stabilizes one strand of the AT-rich DNA unwinding element (DUE), permitting loading of DNA polymerase. After initiation quickly degrades to an ADP-DnaA complex that is not apt for DNA replication. Binds acidic phospholipids.</text>
</comment>
<evidence type="ECO:0000256" key="1">
    <source>
        <dbReference type="ARBA" id="ARBA00006583"/>
    </source>
</evidence>
<dbReference type="RefSeq" id="WP_420068678.1">
    <property type="nucleotide sequence ID" value="NZ_JBCHKQ010000001.1"/>
</dbReference>
<keyword evidence="4 8" id="KW-0547">Nucleotide-binding</keyword>
<organism evidence="14 15">
    <name type="scientific">Rarispira pelagica</name>
    <dbReference type="NCBI Taxonomy" id="3141764"/>
    <lineage>
        <taxon>Bacteria</taxon>
        <taxon>Pseudomonadati</taxon>
        <taxon>Spirochaetota</taxon>
        <taxon>Spirochaetia</taxon>
        <taxon>Winmispirales</taxon>
        <taxon>Winmispiraceae</taxon>
        <taxon>Rarispira</taxon>
    </lineage>
</organism>
<dbReference type="Gene3D" id="1.10.8.60">
    <property type="match status" value="1"/>
</dbReference>
<feature type="binding site" evidence="8">
    <location>
        <position position="157"/>
    </location>
    <ligand>
        <name>ATP</name>
        <dbReference type="ChEBI" id="CHEBI:30616"/>
    </ligand>
</feature>
<keyword evidence="2 8" id="KW-0963">Cytoplasm</keyword>
<keyword evidence="5 8" id="KW-0067">ATP-binding</keyword>
<dbReference type="InterPro" id="IPR003593">
    <property type="entry name" value="AAA+_ATPase"/>
</dbReference>
<keyword evidence="7 8" id="KW-0238">DNA-binding</keyword>
<feature type="region of interest" description="Domain I, interacts with DnaA modulators" evidence="8">
    <location>
        <begin position="1"/>
        <end position="101"/>
    </location>
</feature>
<dbReference type="InterPro" id="IPR027417">
    <property type="entry name" value="P-loop_NTPase"/>
</dbReference>
<evidence type="ECO:0000256" key="4">
    <source>
        <dbReference type="ARBA" id="ARBA00022741"/>
    </source>
</evidence>
<evidence type="ECO:0000256" key="8">
    <source>
        <dbReference type="HAMAP-Rule" id="MF_00377"/>
    </source>
</evidence>
<dbReference type="InterPro" id="IPR010921">
    <property type="entry name" value="Trp_repressor/repl_initiator"/>
</dbReference>
<comment type="similarity">
    <text evidence="1 8 11">Belongs to the DnaA family.</text>
</comment>
<dbReference type="NCBIfam" id="TIGR00362">
    <property type="entry name" value="DnaA"/>
    <property type="match status" value="1"/>
</dbReference>
<name>A0ABU9U989_9SPIR</name>
<evidence type="ECO:0000313" key="15">
    <source>
        <dbReference type="Proteomes" id="UP001466331"/>
    </source>
</evidence>